<evidence type="ECO:0000259" key="2">
    <source>
        <dbReference type="Pfam" id="PF07734"/>
    </source>
</evidence>
<keyword evidence="4" id="KW-1185">Reference proteome</keyword>
<gene>
    <name evidence="3" type="ORF">L484_017826</name>
</gene>
<dbReference type="InterPro" id="IPR017451">
    <property type="entry name" value="F-box-assoc_interact_dom"/>
</dbReference>
<sequence>MGLAATPFLLFCFSSSLKASLLVNSLSFLKALPNCLLNLCYASNAFVNRGTLSSAIDRFADNHLHFNKKISPSSTSLFLTYDDFPTLQSVLITISNEDEDDSFPCVVEDLNLSHIWGREDTGIVTASHCNGIISLTFSYDTTTTVFYNPAIRDFKFLPRRPLPDGFRARTAGFGYDSEANDYKFVRILDSAKSECRILDSAKSECIAEVYTLGSDCWKQINVNIEPHFGWNLWKLGVFCKGVYFWWMQGEHEDTILSFDMSTDEFHYIPLPDYLQWEDDPLSLNFMVWNESLAVLSFPYLDWEYVEFWVIDSDFSGAEGPSWTKHLTIRHGPFAAVEDPIIFWKSDELLFRTADEKLVSYNLGTENIRNLPIHGRIPGDCYGHFYMQSLIPVNGGN</sequence>
<dbReference type="Proteomes" id="UP000030645">
    <property type="component" value="Unassembled WGS sequence"/>
</dbReference>
<proteinExistence type="predicted"/>
<keyword evidence="1" id="KW-0732">Signal</keyword>
<reference evidence="4" key="1">
    <citation type="submission" date="2013-01" db="EMBL/GenBank/DDBJ databases">
        <title>Draft Genome Sequence of a Mulberry Tree, Morus notabilis C.K. Schneid.</title>
        <authorList>
            <person name="He N."/>
            <person name="Zhao S."/>
        </authorList>
    </citation>
    <scope>NUCLEOTIDE SEQUENCE</scope>
</reference>
<dbReference type="EMBL" id="KE343994">
    <property type="protein sequence ID" value="EXB50288.1"/>
    <property type="molecule type" value="Genomic_DNA"/>
</dbReference>
<protein>
    <recommendedName>
        <fullName evidence="2">F-box associated beta-propeller type 1 domain-containing protein</fullName>
    </recommendedName>
</protein>
<dbReference type="Pfam" id="PF07734">
    <property type="entry name" value="FBA_1"/>
    <property type="match status" value="1"/>
</dbReference>
<feature type="chain" id="PRO_5004932235" description="F-box associated beta-propeller type 1 domain-containing protein" evidence="1">
    <location>
        <begin position="20"/>
        <end position="396"/>
    </location>
</feature>
<dbReference type="InterPro" id="IPR050796">
    <property type="entry name" value="SCF_F-box_component"/>
</dbReference>
<dbReference type="PANTHER" id="PTHR31672:SF13">
    <property type="entry name" value="F-BOX PROTEIN CPR30-LIKE"/>
    <property type="match status" value="1"/>
</dbReference>
<dbReference type="NCBIfam" id="TIGR01640">
    <property type="entry name" value="F_box_assoc_1"/>
    <property type="match status" value="1"/>
</dbReference>
<dbReference type="InterPro" id="IPR006527">
    <property type="entry name" value="F-box-assoc_dom_typ1"/>
</dbReference>
<feature type="domain" description="F-box associated beta-propeller type 1" evidence="2">
    <location>
        <begin position="104"/>
        <end position="332"/>
    </location>
</feature>
<evidence type="ECO:0000256" key="1">
    <source>
        <dbReference type="SAM" id="SignalP"/>
    </source>
</evidence>
<dbReference type="PANTHER" id="PTHR31672">
    <property type="entry name" value="BNACNNG10540D PROTEIN"/>
    <property type="match status" value="1"/>
</dbReference>
<accession>W9QXS2</accession>
<evidence type="ECO:0000313" key="3">
    <source>
        <dbReference type="EMBL" id="EXB50288.1"/>
    </source>
</evidence>
<dbReference type="STRING" id="981085.W9QXS2"/>
<organism evidence="3 4">
    <name type="scientific">Morus notabilis</name>
    <dbReference type="NCBI Taxonomy" id="981085"/>
    <lineage>
        <taxon>Eukaryota</taxon>
        <taxon>Viridiplantae</taxon>
        <taxon>Streptophyta</taxon>
        <taxon>Embryophyta</taxon>
        <taxon>Tracheophyta</taxon>
        <taxon>Spermatophyta</taxon>
        <taxon>Magnoliopsida</taxon>
        <taxon>eudicotyledons</taxon>
        <taxon>Gunneridae</taxon>
        <taxon>Pentapetalae</taxon>
        <taxon>rosids</taxon>
        <taxon>fabids</taxon>
        <taxon>Rosales</taxon>
        <taxon>Moraceae</taxon>
        <taxon>Moreae</taxon>
        <taxon>Morus</taxon>
    </lineage>
</organism>
<name>W9QXS2_9ROSA</name>
<evidence type="ECO:0000313" key="4">
    <source>
        <dbReference type="Proteomes" id="UP000030645"/>
    </source>
</evidence>
<dbReference type="AlphaFoldDB" id="W9QXS2"/>
<feature type="signal peptide" evidence="1">
    <location>
        <begin position="1"/>
        <end position="19"/>
    </location>
</feature>